<gene>
    <name evidence="2" type="ORF">TKK_008802</name>
</gene>
<comment type="caution">
    <text evidence="2">The sequence shown here is derived from an EMBL/GenBank/DDBJ whole genome shotgun (WGS) entry which is preliminary data.</text>
</comment>
<evidence type="ECO:0000313" key="2">
    <source>
        <dbReference type="EMBL" id="KAL3397470.1"/>
    </source>
</evidence>
<dbReference type="AlphaFoldDB" id="A0ABD2WXB6"/>
<keyword evidence="1" id="KW-0732">Signal</keyword>
<organism evidence="2 3">
    <name type="scientific">Trichogramma kaykai</name>
    <dbReference type="NCBI Taxonomy" id="54128"/>
    <lineage>
        <taxon>Eukaryota</taxon>
        <taxon>Metazoa</taxon>
        <taxon>Ecdysozoa</taxon>
        <taxon>Arthropoda</taxon>
        <taxon>Hexapoda</taxon>
        <taxon>Insecta</taxon>
        <taxon>Pterygota</taxon>
        <taxon>Neoptera</taxon>
        <taxon>Endopterygota</taxon>
        <taxon>Hymenoptera</taxon>
        <taxon>Apocrita</taxon>
        <taxon>Proctotrupomorpha</taxon>
        <taxon>Chalcidoidea</taxon>
        <taxon>Trichogrammatidae</taxon>
        <taxon>Trichogramma</taxon>
    </lineage>
</organism>
<name>A0ABD2WXB6_9HYME</name>
<evidence type="ECO:0008006" key="4">
    <source>
        <dbReference type="Google" id="ProtNLM"/>
    </source>
</evidence>
<feature type="chain" id="PRO_5044832910" description="Peptidase A2 domain-containing protein" evidence="1">
    <location>
        <begin position="21"/>
        <end position="225"/>
    </location>
</feature>
<reference evidence="2 3" key="1">
    <citation type="journal article" date="2024" name="bioRxiv">
        <title>A reference genome for Trichogramma kaykai: A tiny desert-dwelling parasitoid wasp with competing sex-ratio distorters.</title>
        <authorList>
            <person name="Culotta J."/>
            <person name="Lindsey A.R."/>
        </authorList>
    </citation>
    <scope>NUCLEOTIDE SEQUENCE [LARGE SCALE GENOMIC DNA]</scope>
    <source>
        <strain evidence="2 3">KSX58</strain>
    </source>
</reference>
<dbReference type="Proteomes" id="UP001627154">
    <property type="component" value="Unassembled WGS sequence"/>
</dbReference>
<dbReference type="EMBL" id="JBJJXI010000064">
    <property type="protein sequence ID" value="KAL3397470.1"/>
    <property type="molecule type" value="Genomic_DNA"/>
</dbReference>
<feature type="signal peptide" evidence="1">
    <location>
        <begin position="1"/>
        <end position="20"/>
    </location>
</feature>
<sequence>MGLKPLQWAVASLLPATVDALLDRGADLTNFVFPTDSYFGKIFDPEYNYRANFTIGSTYEALDIVDRLEKRVYELNRSDAITIMKLFAKYGVFGKSTNLDTSWCNDEKYTVKVKETMRNFNFSLYDLLQLRYKEVGKLITKTNYLNVEENYYWNYHWRIPDWPREACAAHLSEIIFRRFYQRWALDCLLELTHYRLPILCCEVIIEQLMNTDFDHICLAAAGQNS</sequence>
<keyword evidence="3" id="KW-1185">Reference proteome</keyword>
<proteinExistence type="predicted"/>
<protein>
    <recommendedName>
        <fullName evidence="4">Peptidase A2 domain-containing protein</fullName>
    </recommendedName>
</protein>
<evidence type="ECO:0000313" key="3">
    <source>
        <dbReference type="Proteomes" id="UP001627154"/>
    </source>
</evidence>
<accession>A0ABD2WXB6</accession>
<evidence type="ECO:0000256" key="1">
    <source>
        <dbReference type="SAM" id="SignalP"/>
    </source>
</evidence>